<feature type="transmembrane region" description="Helical" evidence="8">
    <location>
        <begin position="378"/>
        <end position="399"/>
    </location>
</feature>
<feature type="transmembrane region" description="Helical" evidence="8">
    <location>
        <begin position="20"/>
        <end position="42"/>
    </location>
</feature>
<sequence length="418" mass="45915">MALISSSASNLLPSGPSTSLYVLFWIFGLTNNILYVVILSAAIDIVGPNAPKSVVLLVDILPSLLFKLASPFFIHKIQYNYRIVSLIILSVVGMVLVSSNIVGVCLFGVVLASLSSGFGEVTFLQLTHTYKEIALNGWSSGTGGAGLLGSGIYMFLTTVLGVSVRVSLLFFSLLPFSFLLYYRLEAGSSYSSLDGDITTTPLNVENQSELTTGVPNGSSNKAITMKSVRETLSNVQRLILPYMLPLTTVYFFEYLINQAVTPTLLFPIDQPTSVKRSLFEFKNYRDYYVTYGTLYQVGVFISRSTASMFRIKHLYLLSLLQGINFLLTVVQSCKYFIHRPFPIMMLVLYEGLLGGSSYVNTFLNVLEDLPPDETEAALGTVTIADSLGVLFAVLVGISLEPALCGYQINHGRDWCIRE</sequence>
<keyword evidence="8" id="KW-0926">Vacuole</keyword>
<dbReference type="GO" id="GO:0012505">
    <property type="term" value="C:endomembrane system"/>
    <property type="evidence" value="ECO:0007669"/>
    <property type="project" value="UniProtKB-SubCell"/>
</dbReference>
<keyword evidence="4 8" id="KW-0812">Transmembrane</keyword>
<keyword evidence="10" id="KW-1185">Reference proteome</keyword>
<dbReference type="InterPro" id="IPR003492">
    <property type="entry name" value="Battenin_disease_Cln3"/>
</dbReference>
<keyword evidence="5" id="KW-0029">Amino-acid transport</keyword>
<feature type="transmembrane region" description="Helical" evidence="8">
    <location>
        <begin position="162"/>
        <end position="182"/>
    </location>
</feature>
<keyword evidence="7 8" id="KW-0472">Membrane</keyword>
<dbReference type="PANTHER" id="PTHR10981:SF0">
    <property type="entry name" value="BATTENIN"/>
    <property type="match status" value="1"/>
</dbReference>
<dbReference type="GO" id="GO:0006865">
    <property type="term" value="P:amino acid transport"/>
    <property type="evidence" value="ECO:0007669"/>
    <property type="project" value="UniProtKB-KW"/>
</dbReference>
<evidence type="ECO:0000256" key="3">
    <source>
        <dbReference type="ARBA" id="ARBA00022448"/>
    </source>
</evidence>
<evidence type="ECO:0000313" key="10">
    <source>
        <dbReference type="Proteomes" id="UP001377567"/>
    </source>
</evidence>
<dbReference type="EMBL" id="BTGD01000013">
    <property type="protein sequence ID" value="GMM57423.1"/>
    <property type="molecule type" value="Genomic_DNA"/>
</dbReference>
<name>A0AAV5S125_MAUHU</name>
<organism evidence="9 10">
    <name type="scientific">Maudiozyma humilis</name>
    <name type="common">Sour dough yeast</name>
    <name type="synonym">Kazachstania humilis</name>
    <dbReference type="NCBI Taxonomy" id="51915"/>
    <lineage>
        <taxon>Eukaryota</taxon>
        <taxon>Fungi</taxon>
        <taxon>Dikarya</taxon>
        <taxon>Ascomycota</taxon>
        <taxon>Saccharomycotina</taxon>
        <taxon>Saccharomycetes</taxon>
        <taxon>Saccharomycetales</taxon>
        <taxon>Saccharomycetaceae</taxon>
        <taxon>Maudiozyma</taxon>
    </lineage>
</organism>
<dbReference type="AlphaFoldDB" id="A0AAV5S125"/>
<protein>
    <recommendedName>
        <fullName evidence="8">Protein BTN</fullName>
    </recommendedName>
</protein>
<comment type="similarity">
    <text evidence="2 8">Belongs to the battenin family.</text>
</comment>
<evidence type="ECO:0000256" key="1">
    <source>
        <dbReference type="ARBA" id="ARBA00004127"/>
    </source>
</evidence>
<comment type="caution">
    <text evidence="9">The sequence shown here is derived from an EMBL/GenBank/DDBJ whole genome shotgun (WGS) entry which is preliminary data.</text>
</comment>
<proteinExistence type="inferred from homology"/>
<dbReference type="Proteomes" id="UP001377567">
    <property type="component" value="Unassembled WGS sequence"/>
</dbReference>
<dbReference type="InterPro" id="IPR018460">
    <property type="entry name" value="Battenin_disease_Cln3_subgr"/>
</dbReference>
<feature type="transmembrane region" description="Helical" evidence="8">
    <location>
        <begin position="86"/>
        <end position="112"/>
    </location>
</feature>
<reference evidence="9 10" key="1">
    <citation type="journal article" date="2023" name="Elife">
        <title>Identification of key yeast species and microbe-microbe interactions impacting larval growth of Drosophila in the wild.</title>
        <authorList>
            <person name="Mure A."/>
            <person name="Sugiura Y."/>
            <person name="Maeda R."/>
            <person name="Honda K."/>
            <person name="Sakurai N."/>
            <person name="Takahashi Y."/>
            <person name="Watada M."/>
            <person name="Katoh T."/>
            <person name="Gotoh A."/>
            <person name="Gotoh Y."/>
            <person name="Taniguchi I."/>
            <person name="Nakamura K."/>
            <person name="Hayashi T."/>
            <person name="Katayama T."/>
            <person name="Uemura T."/>
            <person name="Hattori Y."/>
        </authorList>
    </citation>
    <scope>NUCLEOTIDE SEQUENCE [LARGE SCALE GENOMIC DNA]</scope>
    <source>
        <strain evidence="9 10">KH-74</strain>
    </source>
</reference>
<evidence type="ECO:0000256" key="8">
    <source>
        <dbReference type="RuleBase" id="RU361113"/>
    </source>
</evidence>
<comment type="subcellular location">
    <subcellularLocation>
        <location evidence="1">Endomembrane system</location>
        <topology evidence="1">Multi-pass membrane protein</topology>
    </subcellularLocation>
    <subcellularLocation>
        <location evidence="8">Vacuole membrane</location>
        <topology evidence="8">Multi-pass membrane protein</topology>
    </subcellularLocation>
</comment>
<evidence type="ECO:0000313" key="9">
    <source>
        <dbReference type="EMBL" id="GMM57423.1"/>
    </source>
</evidence>
<dbReference type="PANTHER" id="PTHR10981">
    <property type="entry name" value="BATTENIN"/>
    <property type="match status" value="1"/>
</dbReference>
<keyword evidence="6 8" id="KW-1133">Transmembrane helix</keyword>
<accession>A0AAV5S125</accession>
<feature type="transmembrane region" description="Helical" evidence="8">
    <location>
        <begin position="314"/>
        <end position="337"/>
    </location>
</feature>
<feature type="transmembrane region" description="Helical" evidence="8">
    <location>
        <begin position="54"/>
        <end position="74"/>
    </location>
</feature>
<gene>
    <name evidence="9" type="ORF">DAKH74_040390</name>
</gene>
<dbReference type="Pfam" id="PF02487">
    <property type="entry name" value="CLN3"/>
    <property type="match status" value="1"/>
</dbReference>
<keyword evidence="3" id="KW-0813">Transport</keyword>
<evidence type="ECO:0000256" key="5">
    <source>
        <dbReference type="ARBA" id="ARBA00022970"/>
    </source>
</evidence>
<feature type="transmembrane region" description="Helical" evidence="8">
    <location>
        <begin position="343"/>
        <end position="366"/>
    </location>
</feature>
<evidence type="ECO:0000256" key="6">
    <source>
        <dbReference type="ARBA" id="ARBA00022989"/>
    </source>
</evidence>
<dbReference type="PIRSF" id="PIRSF015974">
    <property type="entry name" value="CLN3_BTN1"/>
    <property type="match status" value="1"/>
</dbReference>
<evidence type="ECO:0000256" key="7">
    <source>
        <dbReference type="ARBA" id="ARBA00023136"/>
    </source>
</evidence>
<evidence type="ECO:0000256" key="4">
    <source>
        <dbReference type="ARBA" id="ARBA00022692"/>
    </source>
</evidence>
<dbReference type="PRINTS" id="PR01315">
    <property type="entry name" value="BATTENIN"/>
</dbReference>
<dbReference type="InterPro" id="IPR036259">
    <property type="entry name" value="MFS_trans_sf"/>
</dbReference>
<dbReference type="GO" id="GO:0005774">
    <property type="term" value="C:vacuolar membrane"/>
    <property type="evidence" value="ECO:0007669"/>
    <property type="project" value="UniProtKB-SubCell"/>
</dbReference>
<evidence type="ECO:0000256" key="2">
    <source>
        <dbReference type="ARBA" id="ARBA00007467"/>
    </source>
</evidence>
<dbReference type="SUPFAM" id="SSF103473">
    <property type="entry name" value="MFS general substrate transporter"/>
    <property type="match status" value="1"/>
</dbReference>
<dbReference type="GO" id="GO:0051453">
    <property type="term" value="P:regulation of intracellular pH"/>
    <property type="evidence" value="ECO:0007669"/>
    <property type="project" value="TreeGrafter"/>
</dbReference>